<reference evidence="1" key="1">
    <citation type="submission" date="2024-12" db="EMBL/GenBank/DDBJ databases">
        <title>Comparative genomics and development of molecular markers within Purpureocillium lilacinum and among Purpureocillium species.</title>
        <authorList>
            <person name="Yeh Z.-Y."/>
            <person name="Ni N.-T."/>
            <person name="Lo P.-H."/>
            <person name="Mushyakhwo K."/>
            <person name="Lin C.-F."/>
            <person name="Nai Y.-S."/>
        </authorList>
    </citation>
    <scope>NUCLEOTIDE SEQUENCE</scope>
    <source>
        <strain evidence="1">NCHU-NPUST-175</strain>
    </source>
</reference>
<evidence type="ECO:0000313" key="1">
    <source>
        <dbReference type="EMBL" id="KAL3954761.1"/>
    </source>
</evidence>
<sequence>MEDIAVIGLGLRFPGDASSPERLWDVLAEGKSQWSEFPKERLNIDGYFHPGGDREGSISFRGAHFLEGDVAAFDAPFFSVAAEEAKAIDPQQRMLLEISYEAIENAGLRKEDLDGSDTAVYVGSFVKDYEQICLRDPDWSPQYAATGNGIAIMANRISHFFNFHGPSMTLDTGCSGSLVSVHLAAQSLRSGESSLALAAGAGLILTPATMMPMTALNFLSPDGKCFTFDARANGYGRGEGVGVVVMKRLSDALRDNDTIRAVIRGTSVNQDGRTPGITLPSKEAQVANIRRVYANAGLDFNQTAYVECHGTGTQAGDWRELRAISETLASGRPVDKPIVVGSVKPNIGHLEGAAGVAGMIKGVLVLEHGKIPPNINFQKGNPDIDFEAWKVKVPQAVLDWPVAGVRRVSVNFFGFGGTNAHVIMDEAPVYMSERGLRGNHSSLVAATTQLPEPKGTEAGFSGEPLHLFCYSSHEKSGVSRVIDSHLEFLDAEEERSTQQYLQDYAYTLNCRRSGLEWKTFILASSLADLASKSQSLDPATLGSQWAQMGKGLMALEPFRASIEQASRYLHDALLSPFNLIEELLRPEAESAIGEPHISQPATTALQVALVDLMETVGVTPTCVVGHSSGEIAAAYAKGAISREAAWEVAYYRGLAAASIPWRAPKLKGRMAVVGMSKDETGKYLRSVNKSAQIACINSPRSITISGQEDAIDFIDKDLREKKIFCRVLQVKTAYHSSHMKLVEHDYKTLLANVSPRDGCPEIRMFSSVTGNEVDGRRLDATYWASNLVSPVQYVAAIEAMMAAPEEERPGVLVELSPRAALRSPTSDILSTSPSSTQPSYFSVLDPRKNATASFLGLVGELWSLGCNVDMEKVMALVSGGSRAKCLSDLPPYPWNHSKSYWHESHLSLSVRFREFARQDLIGALTADSTPFEPRWRGFLQDHRLPGRGHGVHGSPGASQIGRNIPGLLGYEITGMEIERAIIVPNTKHGVEVMLVIRSHRETADGFSLDKNEFSIYSKQLDRDWERNATGSLHFRQRSPGREAAFRTQEARQKTLEESCKETLNPRQLYEFLDTVGMNYGPLFQNMTEIRKDSSAGACVSTVRVPDTRSKMPAKFEYPHIIHPATLDAMFQTLFAIDSSPMVPTSIASVFVSADAGAAPSDVPFRGYAEARRSGIRDADATIVMSRQGESQAHVIIEGLHLTGLSTPSPSEGGFLPNHRNLCTEILWAEDAAFAKPTSFSEYVRLFAHKCPALSVLQVGGGPSAAVTITEYLRPHEDETPRLARFTVLETDSDASNHILAHVKSTVLEPFVEVKANATELVADYDLIIVLDIAGAEEETFKTRLKSGGMLLQHNTDLDLAEVAFEATSESILSLTSYRKAHPPVDGQDVVMLVPECLNQDAVILADTIQGLIKEACPAIERQGGHLLLDFAGATTSADCSVFTWNESDFDAFRTLQRTAKGIIWLTRGAHMTPLNPKGAPIIALARTLMSEDPLKTIVTLDLDQDSRLTDPAVAQAVLRVLRQTFHVKHGSEPREIEYTEKDGRLYIPRLAPVRALNRLVEDEHSHGGFLQQPFIPEEAADEQQRQSLKLTLAKPGLSDGSLYYTELEHSELGADDVEVSFEKASLTYLDLDTVMGRTVDATIGSDIVGHVKRVGTDVTHIQPGELVAALAPGGTIQSTVRTKGPLVAANIPGFSPSLHVSAYYAIIHLGRAAPGRKVLIHAGASAYGLVAVQMATSVGADVYATVLGADMPLQREVLVAHGLSNERVLDADSDGFVPGVLAATSGKGFDIVYNPTQEHVEASFKCVRKCGTIVQFGSRSAATRPLPTPGGSAIVVSFDIGQLMREDEEFVAELFERSRRHVQSDNFGATRRYGREHVFAVGELQAALEKVQATPYLGRVVLSTDAPGSNLVPVMNTSPTKPLSACLDPNRTYLLAGGLGGLGRSISELLVANGARHLAYLSRGGSSSATASEYLANLHAQGVDARAYSVDICDADALMSTLGERLATEMPPLGGVFQCAAVLRDAVFDNMTWADWDTAIKPKTLGSWNLVQAVDAMPRAKDNGTQGNGGASGPFFIFLASSAGVIGNRGQANYAAGNAFKDALARNLRLNRRHAVALDLGPVLGAGMLAEDEAVLDILRASGFYGIRHGDFLKLVTHAITMDTGVPGEPTPPQVTLGVGTGGIIRQNQPADPYWSRTALYRYLNLVDVPTPDLSQSGAAGSSSSSDLKALLACCESVSAAAEVVQRGLMGMLAKAMNMLPEEVDAGKPPNAYGVDSLVAVGVRNFVISSFGVQVSVFEILSDRTIAELSLMVAQKGVTGLRRYDQTLQTIANVRFWTPLKVAADIWYQLRLALPFAHRTRRVEFGRDWRNGTYLFGSSVW</sequence>
<keyword evidence="2" id="KW-1185">Reference proteome</keyword>
<name>A0ACC4DH28_PURLI</name>
<dbReference type="EMBL" id="JBGNUJ010000010">
    <property type="protein sequence ID" value="KAL3954761.1"/>
    <property type="molecule type" value="Genomic_DNA"/>
</dbReference>
<comment type="caution">
    <text evidence="1">The sequence shown here is derived from an EMBL/GenBank/DDBJ whole genome shotgun (WGS) entry which is preliminary data.</text>
</comment>
<dbReference type="Proteomes" id="UP001638806">
    <property type="component" value="Unassembled WGS sequence"/>
</dbReference>
<protein>
    <submittedName>
        <fullName evidence="1">Uncharacterized protein</fullName>
    </submittedName>
</protein>
<proteinExistence type="predicted"/>
<organism evidence="1 2">
    <name type="scientific">Purpureocillium lilacinum</name>
    <name type="common">Paecilomyces lilacinus</name>
    <dbReference type="NCBI Taxonomy" id="33203"/>
    <lineage>
        <taxon>Eukaryota</taxon>
        <taxon>Fungi</taxon>
        <taxon>Dikarya</taxon>
        <taxon>Ascomycota</taxon>
        <taxon>Pezizomycotina</taxon>
        <taxon>Sordariomycetes</taxon>
        <taxon>Hypocreomycetidae</taxon>
        <taxon>Hypocreales</taxon>
        <taxon>Ophiocordycipitaceae</taxon>
        <taxon>Purpureocillium</taxon>
    </lineage>
</organism>
<gene>
    <name evidence="1" type="ORF">ACCO45_010324</name>
</gene>
<evidence type="ECO:0000313" key="2">
    <source>
        <dbReference type="Proteomes" id="UP001638806"/>
    </source>
</evidence>
<accession>A0ACC4DH28</accession>